<name>A0ABQ6M8L1_9STRA</name>
<keyword evidence="5 6" id="KW-0472">Membrane</keyword>
<protein>
    <submittedName>
        <fullName evidence="7">Uncharacterized protein</fullName>
    </submittedName>
</protein>
<evidence type="ECO:0000256" key="1">
    <source>
        <dbReference type="ARBA" id="ARBA00004127"/>
    </source>
</evidence>
<evidence type="ECO:0000256" key="3">
    <source>
        <dbReference type="ARBA" id="ARBA00022692"/>
    </source>
</evidence>
<dbReference type="Pfam" id="PF01988">
    <property type="entry name" value="VIT1"/>
    <property type="match status" value="1"/>
</dbReference>
<feature type="non-terminal residue" evidence="7">
    <location>
        <position position="572"/>
    </location>
</feature>
<proteinExistence type="inferred from homology"/>
<comment type="similarity">
    <text evidence="2">Belongs to the CCC1 family.</text>
</comment>
<keyword evidence="8" id="KW-1185">Reference proteome</keyword>
<sequence length="572" mass="61558">MLLSSIDGLITGTGVLTAVLTAAPGAPPLAVTAACVLADACCIAVGQVGADRRAAEAGRRARDEVRKHLASGTGVAESKLRSILVSRGLEDEAASQIVTALARSPAAFLEMYAGDGEDDDSEEGEEERLRELLGAFLSLLCFAAAGLLPAVLFAAARGLGDAPAGALGGLSLLNGECTTVSVSGCELLQSSFMTTYERQETTCNNHTEYRSPTKYHSLYFTPDLGMYKMVGNKTVARTPFHNFDFRGCNGTVQDEHTWREAHPVGAPTCTDEGMKFEGIDEQMWKHTAYGTEPILSREEIDAMYNDVNAKTSMLDIKRLSVTVRCEENDGDCVLDGEKRHRIMQIEGPMVDQLKLVGLRLENGKTEHGGGAVHVSSGATATFERCSFIENEANEAGAVFVLPCKLEHACTPRMVNGTFQPCAKGHEGALCSYCQSGYAMVTGACELCEGGSTASRLIGAYVQIVAMLNFSLDLKFPKTFEDTTEAFGFANLDVMNVLPFGCYVRANHHDRLLLYTLTPMLISAVLLAVFFALRKSQTRKGIARSAFSVFLSGNSFILPMLTTLIFSTFPCKS</sequence>
<evidence type="ECO:0000256" key="2">
    <source>
        <dbReference type="ARBA" id="ARBA00007049"/>
    </source>
</evidence>
<feature type="transmembrane region" description="Helical" evidence="6">
    <location>
        <begin position="511"/>
        <end position="532"/>
    </location>
</feature>
<keyword evidence="3 6" id="KW-0812">Transmembrane</keyword>
<dbReference type="Proteomes" id="UP001165060">
    <property type="component" value="Unassembled WGS sequence"/>
</dbReference>
<feature type="transmembrane region" description="Helical" evidence="6">
    <location>
        <begin position="544"/>
        <end position="568"/>
    </location>
</feature>
<evidence type="ECO:0000256" key="4">
    <source>
        <dbReference type="ARBA" id="ARBA00022989"/>
    </source>
</evidence>
<evidence type="ECO:0000313" key="7">
    <source>
        <dbReference type="EMBL" id="GMI21586.1"/>
    </source>
</evidence>
<gene>
    <name evidence="7" type="ORF">TeGR_g2014</name>
</gene>
<comment type="caution">
    <text evidence="7">The sequence shown here is derived from an EMBL/GenBank/DDBJ whole genome shotgun (WGS) entry which is preliminary data.</text>
</comment>
<organism evidence="7 8">
    <name type="scientific">Tetraparma gracilis</name>
    <dbReference type="NCBI Taxonomy" id="2962635"/>
    <lineage>
        <taxon>Eukaryota</taxon>
        <taxon>Sar</taxon>
        <taxon>Stramenopiles</taxon>
        <taxon>Ochrophyta</taxon>
        <taxon>Bolidophyceae</taxon>
        <taxon>Parmales</taxon>
        <taxon>Triparmaceae</taxon>
        <taxon>Tetraparma</taxon>
    </lineage>
</organism>
<accession>A0ABQ6M8L1</accession>
<reference evidence="7 8" key="1">
    <citation type="journal article" date="2023" name="Commun. Biol.">
        <title>Genome analysis of Parmales, the sister group of diatoms, reveals the evolutionary specialization of diatoms from phago-mixotrophs to photoautotrophs.</title>
        <authorList>
            <person name="Ban H."/>
            <person name="Sato S."/>
            <person name="Yoshikawa S."/>
            <person name="Yamada K."/>
            <person name="Nakamura Y."/>
            <person name="Ichinomiya M."/>
            <person name="Sato N."/>
            <person name="Blanc-Mathieu R."/>
            <person name="Endo H."/>
            <person name="Kuwata A."/>
            <person name="Ogata H."/>
        </authorList>
    </citation>
    <scope>NUCLEOTIDE SEQUENCE [LARGE SCALE GENOMIC DNA]</scope>
</reference>
<keyword evidence="4 6" id="KW-1133">Transmembrane helix</keyword>
<dbReference type="EMBL" id="BRYB01000054">
    <property type="protein sequence ID" value="GMI21586.1"/>
    <property type="molecule type" value="Genomic_DNA"/>
</dbReference>
<evidence type="ECO:0000256" key="5">
    <source>
        <dbReference type="ARBA" id="ARBA00023136"/>
    </source>
</evidence>
<dbReference type="InterPro" id="IPR008217">
    <property type="entry name" value="Ccc1_fam"/>
</dbReference>
<evidence type="ECO:0000313" key="8">
    <source>
        <dbReference type="Proteomes" id="UP001165060"/>
    </source>
</evidence>
<evidence type="ECO:0000256" key="6">
    <source>
        <dbReference type="SAM" id="Phobius"/>
    </source>
</evidence>
<comment type="subcellular location">
    <subcellularLocation>
        <location evidence="1">Endomembrane system</location>
        <topology evidence="1">Multi-pass membrane protein</topology>
    </subcellularLocation>
</comment>